<dbReference type="RefSeq" id="WP_164697719.1">
    <property type="nucleotide sequence ID" value="NZ_JAAIKB010000019.1"/>
</dbReference>
<evidence type="ECO:0000313" key="2">
    <source>
        <dbReference type="EMBL" id="NGM23805.1"/>
    </source>
</evidence>
<comment type="caution">
    <text evidence="2">The sequence shown here is derived from an EMBL/GenBank/DDBJ whole genome shotgun (WGS) entry which is preliminary data.</text>
</comment>
<keyword evidence="3" id="KW-1185">Reference proteome</keyword>
<feature type="region of interest" description="Disordered" evidence="1">
    <location>
        <begin position="57"/>
        <end position="81"/>
    </location>
</feature>
<accession>A0A6M1LTK4</accession>
<dbReference type="Proteomes" id="UP000475385">
    <property type="component" value="Unassembled WGS sequence"/>
</dbReference>
<protein>
    <submittedName>
        <fullName evidence="2">Uncharacterized protein</fullName>
    </submittedName>
</protein>
<reference evidence="2 3" key="2">
    <citation type="submission" date="2020-03" db="EMBL/GenBank/DDBJ databases">
        <title>Roseomonas stagni sp. nov., isolated from pond water in Japan.</title>
        <authorList>
            <person name="Furuhata K."/>
            <person name="Miyamoto H."/>
            <person name="Goto K."/>
        </authorList>
    </citation>
    <scope>NUCLEOTIDE SEQUENCE [LARGE SCALE GENOMIC DNA]</scope>
    <source>
        <strain evidence="2 3">PeD5</strain>
    </source>
</reference>
<sequence>MPMLRVATAASPSLPPAASRLRALRGDFGALLGSSEAGSGIMAGGGAQAAAGLFAIQGIADQPQDPPPRRRHASPQDAAQQGLALLRTVQRQLLSNEPPSLEVLEAAAAEADSLAAEGAEAHRICAPVALRLRIEIAKRLPPDGAAAGRA</sequence>
<name>A0A6M1LTK4_9PROT</name>
<evidence type="ECO:0000256" key="1">
    <source>
        <dbReference type="SAM" id="MobiDB-lite"/>
    </source>
</evidence>
<dbReference type="AlphaFoldDB" id="A0A6M1LTK4"/>
<reference evidence="2 3" key="1">
    <citation type="submission" date="2020-02" db="EMBL/GenBank/DDBJ databases">
        <authorList>
            <person name="Kim H.M."/>
            <person name="Jeon C.O."/>
        </authorList>
    </citation>
    <scope>NUCLEOTIDE SEQUENCE [LARGE SCALE GENOMIC DNA]</scope>
    <source>
        <strain evidence="2 3">PeD5</strain>
    </source>
</reference>
<evidence type="ECO:0000313" key="3">
    <source>
        <dbReference type="Proteomes" id="UP000475385"/>
    </source>
</evidence>
<dbReference type="EMBL" id="JAAIKB010000019">
    <property type="protein sequence ID" value="NGM23805.1"/>
    <property type="molecule type" value="Genomic_DNA"/>
</dbReference>
<gene>
    <name evidence="2" type="ORF">G3576_27605</name>
</gene>
<proteinExistence type="predicted"/>
<organism evidence="2 3">
    <name type="scientific">Falsiroseomonas algicola</name>
    <dbReference type="NCBI Taxonomy" id="2716930"/>
    <lineage>
        <taxon>Bacteria</taxon>
        <taxon>Pseudomonadati</taxon>
        <taxon>Pseudomonadota</taxon>
        <taxon>Alphaproteobacteria</taxon>
        <taxon>Acetobacterales</taxon>
        <taxon>Roseomonadaceae</taxon>
        <taxon>Falsiroseomonas</taxon>
    </lineage>
</organism>